<dbReference type="InterPro" id="IPR021331">
    <property type="entry name" value="Hva1_TUDOR"/>
</dbReference>
<accession>A0A1Q5QC76</accession>
<dbReference type="STRING" id="1441469.A0A1Q5QC76"/>
<gene>
    <name evidence="3" type="ORF">UA08_01665</name>
</gene>
<feature type="domain" description="Hypervirulence associated protein TUDOR" evidence="2">
    <location>
        <begin position="8"/>
        <end position="58"/>
    </location>
</feature>
<dbReference type="EMBL" id="LFMY01000002">
    <property type="protein sequence ID" value="OKL63520.1"/>
    <property type="molecule type" value="Genomic_DNA"/>
</dbReference>
<dbReference type="Pfam" id="PF11160">
    <property type="entry name" value="Hva1_TUDOR"/>
    <property type="match status" value="1"/>
</dbReference>
<proteinExistence type="predicted"/>
<dbReference type="RefSeq" id="XP_020123641.1">
    <property type="nucleotide sequence ID" value="XM_020261354.1"/>
</dbReference>
<comment type="caution">
    <text evidence="3">The sequence shown here is derived from an EMBL/GenBank/DDBJ whole genome shotgun (WGS) entry which is preliminary data.</text>
</comment>
<feature type="compositionally biased region" description="Polar residues" evidence="1">
    <location>
        <begin position="39"/>
        <end position="50"/>
    </location>
</feature>
<evidence type="ECO:0000313" key="3">
    <source>
        <dbReference type="EMBL" id="OKL63520.1"/>
    </source>
</evidence>
<protein>
    <recommendedName>
        <fullName evidence="2">Hypervirulence associated protein TUDOR domain-containing protein</fullName>
    </recommendedName>
</protein>
<dbReference type="AlphaFoldDB" id="A0A1Q5QC76"/>
<evidence type="ECO:0000259" key="2">
    <source>
        <dbReference type="Pfam" id="PF11160"/>
    </source>
</evidence>
<evidence type="ECO:0000313" key="4">
    <source>
        <dbReference type="Proteomes" id="UP000214365"/>
    </source>
</evidence>
<feature type="region of interest" description="Disordered" evidence="1">
    <location>
        <begin position="1"/>
        <end position="26"/>
    </location>
</feature>
<organism evidence="3 4">
    <name type="scientific">Talaromyces atroroseus</name>
    <dbReference type="NCBI Taxonomy" id="1441469"/>
    <lineage>
        <taxon>Eukaryota</taxon>
        <taxon>Fungi</taxon>
        <taxon>Dikarya</taxon>
        <taxon>Ascomycota</taxon>
        <taxon>Pezizomycotina</taxon>
        <taxon>Eurotiomycetes</taxon>
        <taxon>Eurotiomycetidae</taxon>
        <taxon>Eurotiales</taxon>
        <taxon>Trichocomaceae</taxon>
        <taxon>Talaromyces</taxon>
        <taxon>Talaromyces sect. Trachyspermi</taxon>
    </lineage>
</organism>
<name>A0A1Q5QC76_TALAT</name>
<dbReference type="OrthoDB" id="10052172at2759"/>
<evidence type="ECO:0000256" key="1">
    <source>
        <dbReference type="SAM" id="MobiDB-lite"/>
    </source>
</evidence>
<reference evidence="3 4" key="1">
    <citation type="submission" date="2015-06" db="EMBL/GenBank/DDBJ databases">
        <title>Talaromyces atroroseus IBT 11181 draft genome.</title>
        <authorList>
            <person name="Rasmussen K.B."/>
            <person name="Rasmussen S."/>
            <person name="Petersen B."/>
            <person name="Sicheritz-Ponten T."/>
            <person name="Mortensen U.H."/>
            <person name="Thrane U."/>
        </authorList>
    </citation>
    <scope>NUCLEOTIDE SEQUENCE [LARGE SCALE GENOMIC DNA]</scope>
    <source>
        <strain evidence="3 4">IBT 11181</strain>
    </source>
</reference>
<dbReference type="Proteomes" id="UP000214365">
    <property type="component" value="Unassembled WGS sequence"/>
</dbReference>
<dbReference type="GeneID" id="31001420"/>
<feature type="region of interest" description="Disordered" evidence="1">
    <location>
        <begin position="39"/>
        <end position="81"/>
    </location>
</feature>
<sequence>MPQYKVNDQVRYKPVGGPQSNTSETTGVIKEVLTASGNLTGRQVHASPQSPRYEIRNRSKMTTPTNGPRSRKPTLLNTVPDLARPRPTFYSGWTWATWMSPARGEEETYDHDEKARYLCVESNDLTMLELETCLCVESECGGGLGEGDL</sequence>
<keyword evidence="4" id="KW-1185">Reference proteome</keyword>